<dbReference type="EMBL" id="CP002831">
    <property type="protein sequence ID" value="AFC25255.1"/>
    <property type="molecule type" value="Genomic_DNA"/>
</dbReference>
<proteinExistence type="predicted"/>
<dbReference type="InterPro" id="IPR018958">
    <property type="entry name" value="Knr4/Smi1-like_dom"/>
</dbReference>
<feature type="domain" description="Knr4/Smi1-like" evidence="1">
    <location>
        <begin position="113"/>
        <end position="215"/>
    </location>
</feature>
<dbReference type="KEGG" id="sgn:SGRA_2527"/>
<evidence type="ECO:0000259" key="1">
    <source>
        <dbReference type="Pfam" id="PF09346"/>
    </source>
</evidence>
<dbReference type="InterPro" id="IPR037883">
    <property type="entry name" value="Knr4/Smi1-like_sf"/>
</dbReference>
<protein>
    <recommendedName>
        <fullName evidence="1">Knr4/Smi1-like domain-containing protein</fullName>
    </recommendedName>
</protein>
<name>H6L6K9_SAPGL</name>
<dbReference type="RefSeq" id="WP_015692868.1">
    <property type="nucleotide sequence ID" value="NC_016940.1"/>
</dbReference>
<evidence type="ECO:0000313" key="3">
    <source>
        <dbReference type="Proteomes" id="UP000007519"/>
    </source>
</evidence>
<dbReference type="Pfam" id="PF09346">
    <property type="entry name" value="SMI1_KNR4"/>
    <property type="match status" value="1"/>
</dbReference>
<sequence>MLWAFGENYAYELQEAFRPQRFEWRIWPILLPEQQLRVEQAKGSDKLDPKALSAALELALKSGWRQLYPQFRLAWQAGGWRPQTELWSDWRKLAQLLPQRPNFGVWELQQHWQDIQAAEEALPFALPPLLQQLYLYNGLAGGWGPDSGLLALLPNLGRPALLAARQQLETDPQQGGFWRHYPHLIPFLHWGTGVYSLFDSRTPEAPVWAFDPELLGPDEDWEAACWWHSPSLLNWFQYWLETDRYGIKLWQQMYERKGMEFRK</sequence>
<gene>
    <name evidence="2" type="ordered locus">SGRA_2527</name>
</gene>
<organism evidence="2 3">
    <name type="scientific">Saprospira grandis (strain Lewin)</name>
    <dbReference type="NCBI Taxonomy" id="984262"/>
    <lineage>
        <taxon>Bacteria</taxon>
        <taxon>Pseudomonadati</taxon>
        <taxon>Bacteroidota</taxon>
        <taxon>Saprospiria</taxon>
        <taxon>Saprospirales</taxon>
        <taxon>Saprospiraceae</taxon>
        <taxon>Saprospira</taxon>
    </lineage>
</organism>
<dbReference type="Proteomes" id="UP000007519">
    <property type="component" value="Chromosome"/>
</dbReference>
<accession>H6L6K9</accession>
<evidence type="ECO:0000313" key="2">
    <source>
        <dbReference type="EMBL" id="AFC25255.1"/>
    </source>
</evidence>
<reference evidence="2 3" key="1">
    <citation type="journal article" date="2012" name="Stand. Genomic Sci.">
        <title>Complete genome sequencing and analysis of Saprospira grandis str. Lewin, a predatory marine bacterium.</title>
        <authorList>
            <person name="Saw J.H."/>
            <person name="Yuryev A."/>
            <person name="Kanbe M."/>
            <person name="Hou S."/>
            <person name="Young A.G."/>
            <person name="Aizawa S."/>
            <person name="Alam M."/>
        </authorList>
    </citation>
    <scope>NUCLEOTIDE SEQUENCE [LARGE SCALE GENOMIC DNA]</scope>
    <source>
        <strain evidence="2 3">Lewin</strain>
    </source>
</reference>
<dbReference type="HOGENOM" id="CLU_1057232_0_0_10"/>
<dbReference type="AlphaFoldDB" id="H6L6K9"/>
<dbReference type="OrthoDB" id="292716at2"/>
<dbReference type="SUPFAM" id="SSF160631">
    <property type="entry name" value="SMI1/KNR4-like"/>
    <property type="match status" value="1"/>
</dbReference>
<keyword evidence="3" id="KW-1185">Reference proteome</keyword>